<feature type="domain" description="CYTH" evidence="1">
    <location>
        <begin position="2"/>
        <end position="187"/>
    </location>
</feature>
<accession>A0A438NAK2</accession>
<dbReference type="Pfam" id="PF01928">
    <property type="entry name" value="CYTH"/>
    <property type="match status" value="1"/>
</dbReference>
<protein>
    <recommendedName>
        <fullName evidence="1">CYTH domain-containing protein</fullName>
    </recommendedName>
</protein>
<name>A0A438NAK2_EXOME</name>
<dbReference type="InterPro" id="IPR023577">
    <property type="entry name" value="CYTH_domain"/>
</dbReference>
<evidence type="ECO:0000313" key="2">
    <source>
        <dbReference type="EMBL" id="RVX72795.1"/>
    </source>
</evidence>
<sequence length="228" mass="25496">MMLEVERKFLPSAAHLIARNAASPAFRNFKTLPTYTFTDIYYDQADKLRSAGIWVRKRDQKWEAKIKLGGDYIHSQFCEIDTPGKIATMLKQHIPMTSNMIDLTDLSTPTELQPFGLTTFASFTTTRQTWTASVDDKTDVSIVIDTTDFGHQVGEVELQVPFAEEDVSTTATTATTQSEAIQSMQATLDAFMADHRMAFPQAECKGKLSAYFNWKRNARQSGGDATDA</sequence>
<dbReference type="AlphaFoldDB" id="A0A438NAK2"/>
<comment type="caution">
    <text evidence="2">The sequence shown here is derived from an EMBL/GenBank/DDBJ whole genome shotgun (WGS) entry which is preliminary data.</text>
</comment>
<dbReference type="InterPro" id="IPR039582">
    <property type="entry name" value="THTPA"/>
</dbReference>
<dbReference type="VEuPathDB" id="FungiDB:PV10_04112"/>
<dbReference type="OrthoDB" id="442176at2759"/>
<dbReference type="Gene3D" id="2.40.320.10">
    <property type="entry name" value="Hypothetical Protein Pfu-838710-001"/>
    <property type="match status" value="1"/>
</dbReference>
<dbReference type="SUPFAM" id="SSF55154">
    <property type="entry name" value="CYTH-like phosphatases"/>
    <property type="match status" value="1"/>
</dbReference>
<evidence type="ECO:0000313" key="3">
    <source>
        <dbReference type="Proteomes" id="UP000288859"/>
    </source>
</evidence>
<reference evidence="2 3" key="1">
    <citation type="submission" date="2017-03" db="EMBL/GenBank/DDBJ databases">
        <title>Genomes of endolithic fungi from Antarctica.</title>
        <authorList>
            <person name="Coleine C."/>
            <person name="Masonjones S."/>
            <person name="Stajich J.E."/>
        </authorList>
    </citation>
    <scope>NUCLEOTIDE SEQUENCE [LARGE SCALE GENOMIC DNA]</scope>
    <source>
        <strain evidence="2 3">CCFEE 6314</strain>
    </source>
</reference>
<organism evidence="2 3">
    <name type="scientific">Exophiala mesophila</name>
    <name type="common">Black yeast-like fungus</name>
    <dbReference type="NCBI Taxonomy" id="212818"/>
    <lineage>
        <taxon>Eukaryota</taxon>
        <taxon>Fungi</taxon>
        <taxon>Dikarya</taxon>
        <taxon>Ascomycota</taxon>
        <taxon>Pezizomycotina</taxon>
        <taxon>Eurotiomycetes</taxon>
        <taxon>Chaetothyriomycetidae</taxon>
        <taxon>Chaetothyriales</taxon>
        <taxon>Herpotrichiellaceae</taxon>
        <taxon>Exophiala</taxon>
    </lineage>
</organism>
<dbReference type="GO" id="GO:0000287">
    <property type="term" value="F:magnesium ion binding"/>
    <property type="evidence" value="ECO:0007669"/>
    <property type="project" value="TreeGrafter"/>
</dbReference>
<proteinExistence type="predicted"/>
<dbReference type="GO" id="GO:0050333">
    <property type="term" value="F:thiamine triphosphate phosphatase activity"/>
    <property type="evidence" value="ECO:0007669"/>
    <property type="project" value="InterPro"/>
</dbReference>
<dbReference type="InterPro" id="IPR033469">
    <property type="entry name" value="CYTH-like_dom_sf"/>
</dbReference>
<evidence type="ECO:0000259" key="1">
    <source>
        <dbReference type="SMART" id="SM01118"/>
    </source>
</evidence>
<dbReference type="SMART" id="SM01118">
    <property type="entry name" value="CYTH"/>
    <property type="match status" value="1"/>
</dbReference>
<dbReference type="EMBL" id="NAJM01000010">
    <property type="protein sequence ID" value="RVX72795.1"/>
    <property type="molecule type" value="Genomic_DNA"/>
</dbReference>
<dbReference type="PANTHER" id="PTHR14586">
    <property type="entry name" value="THIAMINE-TRIPHOSPHATASE"/>
    <property type="match status" value="1"/>
</dbReference>
<dbReference type="PANTHER" id="PTHR14586:SF1">
    <property type="entry name" value="THIAMINE-TRIPHOSPHATASE"/>
    <property type="match status" value="1"/>
</dbReference>
<dbReference type="GO" id="GO:0042357">
    <property type="term" value="P:thiamine diphosphate metabolic process"/>
    <property type="evidence" value="ECO:0007669"/>
    <property type="project" value="TreeGrafter"/>
</dbReference>
<gene>
    <name evidence="2" type="ORF">B0A52_03148</name>
</gene>
<dbReference type="Proteomes" id="UP000288859">
    <property type="component" value="Unassembled WGS sequence"/>
</dbReference>